<dbReference type="GO" id="GO:0030983">
    <property type="term" value="F:mismatched DNA binding"/>
    <property type="evidence" value="ECO:0007669"/>
    <property type="project" value="InterPro"/>
</dbReference>
<dbReference type="AlphaFoldDB" id="A0A6G1H8L6"/>
<dbReference type="InterPro" id="IPR013507">
    <property type="entry name" value="DNA_mismatch_S5_2-like"/>
</dbReference>
<feature type="region of interest" description="Disordered" evidence="3">
    <location>
        <begin position="441"/>
        <end position="496"/>
    </location>
</feature>
<dbReference type="NCBIfam" id="TIGR00585">
    <property type="entry name" value="mutl"/>
    <property type="match status" value="1"/>
</dbReference>
<dbReference type="CDD" id="cd03485">
    <property type="entry name" value="MutL_Trans_hPMS_1_like"/>
    <property type="match status" value="1"/>
</dbReference>
<evidence type="ECO:0000313" key="5">
    <source>
        <dbReference type="EMBL" id="KAF1989573.1"/>
    </source>
</evidence>
<organism evidence="5 6">
    <name type="scientific">Aulographum hederae CBS 113979</name>
    <dbReference type="NCBI Taxonomy" id="1176131"/>
    <lineage>
        <taxon>Eukaryota</taxon>
        <taxon>Fungi</taxon>
        <taxon>Dikarya</taxon>
        <taxon>Ascomycota</taxon>
        <taxon>Pezizomycotina</taxon>
        <taxon>Dothideomycetes</taxon>
        <taxon>Pleosporomycetidae</taxon>
        <taxon>Aulographales</taxon>
        <taxon>Aulographaceae</taxon>
    </lineage>
</organism>
<protein>
    <recommendedName>
        <fullName evidence="4">DNA mismatch repair protein S5 domain-containing protein</fullName>
    </recommendedName>
</protein>
<feature type="region of interest" description="Disordered" evidence="3">
    <location>
        <begin position="348"/>
        <end position="426"/>
    </location>
</feature>
<dbReference type="GO" id="GO:0006298">
    <property type="term" value="P:mismatch repair"/>
    <property type="evidence" value="ECO:0007669"/>
    <property type="project" value="InterPro"/>
</dbReference>
<dbReference type="SMART" id="SM01340">
    <property type="entry name" value="DNA_mis_repair"/>
    <property type="match status" value="1"/>
</dbReference>
<evidence type="ECO:0000256" key="2">
    <source>
        <dbReference type="ARBA" id="ARBA00022763"/>
    </source>
</evidence>
<gene>
    <name evidence="5" type="ORF">K402DRAFT_390533</name>
</gene>
<dbReference type="PANTHER" id="PTHR10073:SF41">
    <property type="entry name" value="MISMATCH REPAIR PROTEIN, PUTATIVE (AFU_ORTHOLOGUE AFUA_8G05820)-RELATED"/>
    <property type="match status" value="1"/>
</dbReference>
<proteinExistence type="inferred from homology"/>
<dbReference type="Pfam" id="PF13589">
    <property type="entry name" value="HATPase_c_3"/>
    <property type="match status" value="1"/>
</dbReference>
<feature type="compositionally biased region" description="Basic and acidic residues" evidence="3">
    <location>
        <begin position="352"/>
        <end position="361"/>
    </location>
</feature>
<dbReference type="GO" id="GO:0032389">
    <property type="term" value="C:MutLalpha complex"/>
    <property type="evidence" value="ECO:0007669"/>
    <property type="project" value="TreeGrafter"/>
</dbReference>
<dbReference type="Proteomes" id="UP000800041">
    <property type="component" value="Unassembled WGS sequence"/>
</dbReference>
<dbReference type="SUPFAM" id="SSF55874">
    <property type="entry name" value="ATPase domain of HSP90 chaperone/DNA topoisomerase II/histidine kinase"/>
    <property type="match status" value="1"/>
</dbReference>
<dbReference type="SUPFAM" id="SSF54211">
    <property type="entry name" value="Ribosomal protein S5 domain 2-like"/>
    <property type="match status" value="1"/>
</dbReference>
<dbReference type="OrthoDB" id="10263226at2759"/>
<feature type="region of interest" description="Disordered" evidence="3">
    <location>
        <begin position="668"/>
        <end position="736"/>
    </location>
</feature>
<dbReference type="EMBL" id="ML977144">
    <property type="protein sequence ID" value="KAF1989573.1"/>
    <property type="molecule type" value="Genomic_DNA"/>
</dbReference>
<evidence type="ECO:0000256" key="3">
    <source>
        <dbReference type="SAM" id="MobiDB-lite"/>
    </source>
</evidence>
<dbReference type="GO" id="GO:0016887">
    <property type="term" value="F:ATP hydrolysis activity"/>
    <property type="evidence" value="ECO:0007669"/>
    <property type="project" value="InterPro"/>
</dbReference>
<dbReference type="PANTHER" id="PTHR10073">
    <property type="entry name" value="DNA MISMATCH REPAIR PROTEIN MLH, PMS, MUTL"/>
    <property type="match status" value="1"/>
</dbReference>
<dbReference type="GO" id="GO:0005524">
    <property type="term" value="F:ATP binding"/>
    <property type="evidence" value="ECO:0007669"/>
    <property type="project" value="InterPro"/>
</dbReference>
<dbReference type="Pfam" id="PF01119">
    <property type="entry name" value="DNA_mis_repair"/>
    <property type="match status" value="1"/>
</dbReference>
<dbReference type="InterPro" id="IPR020568">
    <property type="entry name" value="Ribosomal_Su5_D2-typ_SF"/>
</dbReference>
<keyword evidence="6" id="KW-1185">Reference proteome</keyword>
<comment type="similarity">
    <text evidence="1">Belongs to the DNA mismatch repair MutL/HexB family.</text>
</comment>
<feature type="region of interest" description="Disordered" evidence="3">
    <location>
        <begin position="633"/>
        <end position="655"/>
    </location>
</feature>
<name>A0A6G1H8L6_9PEZI</name>
<dbReference type="CDD" id="cd16926">
    <property type="entry name" value="HATPase_MutL-MLH-PMS-like"/>
    <property type="match status" value="1"/>
</dbReference>
<dbReference type="Gene3D" id="3.30.230.10">
    <property type="match status" value="1"/>
</dbReference>
<accession>A0A6G1H8L6</accession>
<evidence type="ECO:0000313" key="6">
    <source>
        <dbReference type="Proteomes" id="UP000800041"/>
    </source>
</evidence>
<dbReference type="InterPro" id="IPR038973">
    <property type="entry name" value="MutL/Mlh/Pms-like"/>
</dbReference>
<keyword evidence="2" id="KW-0227">DNA damage</keyword>
<dbReference type="Gene3D" id="3.30.565.10">
    <property type="entry name" value="Histidine kinase-like ATPase, C-terminal domain"/>
    <property type="match status" value="1"/>
</dbReference>
<feature type="compositionally biased region" description="Basic residues" evidence="3">
    <location>
        <begin position="577"/>
        <end position="589"/>
    </location>
</feature>
<feature type="compositionally biased region" description="Polar residues" evidence="3">
    <location>
        <begin position="702"/>
        <end position="716"/>
    </location>
</feature>
<feature type="domain" description="DNA mismatch repair protein S5" evidence="4">
    <location>
        <begin position="220"/>
        <end position="344"/>
    </location>
</feature>
<dbReference type="FunFam" id="3.30.565.10:FF:000017">
    <property type="entry name" value="PMS1 homolog 1, mismatch repair system component"/>
    <property type="match status" value="1"/>
</dbReference>
<dbReference type="GO" id="GO:0061982">
    <property type="term" value="P:meiosis I cell cycle process"/>
    <property type="evidence" value="ECO:0007669"/>
    <property type="project" value="UniProtKB-ARBA"/>
</dbReference>
<sequence length="849" mass="93131">MSPIQALPPVTVRQIGSTQSITGPTSAVKELVDNALDARASAISIEISSNTVDLIHVRDNGHGIAAEDRPLVCRRYCTSKLKDYSELEKIGGACLGFRGEALASLAEVAGGLAVVTRVEGEGVAVRLDVGREGEVMGESSASHPVGTSVRAENLFAALPVRKQNALKDTVRTLAKIKRMLQAYALARPTVRFSLKVLKAKNDSGNLTYVPKPGSEVEDAAFKLFGSACASQCQWSVLGSQGFELQAFLPKPSAEAAKVGTLGQLVSVDSRPVSHSRRILKQIVILFKEKLRESSSQLEQVKDPFLCLNILCPAGSYDPNIEPAKDDVLFYDSEALLSAVKELLGVIYPTPEPHPERQDSLKRSAAGTPSHAGRSEVLPSLKSRPPQHFRSMFGQEDDTDDIAQTLRKESSSPVSGEADGAENLRDPKIFNPWSLAKMNAPMERKSVPTDNDPYRLGAQSRDGDEEMEDFPPEGSQRRSDAANFLPTPMPSSSPYRRDVPDRAYHCGLGQSLIQDNGAAEGFSMTPSSRPAGSIPAFNPESSPCQGASQRPINIAPLQNGEDFGTPLSSIPGSIPKRGGNRRKQAPKRQKIPLINDLTNVWFHDTLNPPSSSQRARPALQEYNHDIRDVIQKVNSRRSEAESNAELNAEERESRVDRFSSLPIDEALPGRGWLRETSPLSDADRTARKRQASPLHELQEKRTNNWVAVNSVPPATNQSPPPAKRRRTTESRLTRTKSSLLSLERVPDGANIQNLEFIVDTTAEKIKDQLEAFDMEENYVDWGCEPYYETFSVRPTLDEVVAWSEFLRSVLKESNLAQQVPVDIEGEMIVALERIYDVPHDVDDEDDVAGI</sequence>
<dbReference type="GO" id="GO:0140664">
    <property type="term" value="F:ATP-dependent DNA damage sensor activity"/>
    <property type="evidence" value="ECO:0007669"/>
    <property type="project" value="InterPro"/>
</dbReference>
<dbReference type="InterPro" id="IPR002099">
    <property type="entry name" value="MutL/Mlh/PMS"/>
</dbReference>
<evidence type="ECO:0000256" key="1">
    <source>
        <dbReference type="ARBA" id="ARBA00006082"/>
    </source>
</evidence>
<evidence type="ECO:0000259" key="4">
    <source>
        <dbReference type="SMART" id="SM01340"/>
    </source>
</evidence>
<dbReference type="InterPro" id="IPR014762">
    <property type="entry name" value="DNA_mismatch_repair_CS"/>
</dbReference>
<dbReference type="PROSITE" id="PS00058">
    <property type="entry name" value="DNA_MISMATCH_REPAIR_1"/>
    <property type="match status" value="1"/>
</dbReference>
<dbReference type="InterPro" id="IPR014721">
    <property type="entry name" value="Ribsml_uS5_D2-typ_fold_subgr"/>
</dbReference>
<feature type="region of interest" description="Disordered" evidence="3">
    <location>
        <begin position="566"/>
        <end position="589"/>
    </location>
</feature>
<dbReference type="InterPro" id="IPR036890">
    <property type="entry name" value="HATPase_C_sf"/>
</dbReference>
<reference evidence="5" key="1">
    <citation type="journal article" date="2020" name="Stud. Mycol.">
        <title>101 Dothideomycetes genomes: a test case for predicting lifestyles and emergence of pathogens.</title>
        <authorList>
            <person name="Haridas S."/>
            <person name="Albert R."/>
            <person name="Binder M."/>
            <person name="Bloem J."/>
            <person name="Labutti K."/>
            <person name="Salamov A."/>
            <person name="Andreopoulos B."/>
            <person name="Baker S."/>
            <person name="Barry K."/>
            <person name="Bills G."/>
            <person name="Bluhm B."/>
            <person name="Cannon C."/>
            <person name="Castanera R."/>
            <person name="Culley D."/>
            <person name="Daum C."/>
            <person name="Ezra D."/>
            <person name="Gonzalez J."/>
            <person name="Henrissat B."/>
            <person name="Kuo A."/>
            <person name="Liang C."/>
            <person name="Lipzen A."/>
            <person name="Lutzoni F."/>
            <person name="Magnuson J."/>
            <person name="Mondo S."/>
            <person name="Nolan M."/>
            <person name="Ohm R."/>
            <person name="Pangilinan J."/>
            <person name="Park H.-J."/>
            <person name="Ramirez L."/>
            <person name="Alfaro M."/>
            <person name="Sun H."/>
            <person name="Tritt A."/>
            <person name="Yoshinaga Y."/>
            <person name="Zwiers L.-H."/>
            <person name="Turgeon B."/>
            <person name="Goodwin S."/>
            <person name="Spatafora J."/>
            <person name="Crous P."/>
            <person name="Grigoriev I."/>
        </authorList>
    </citation>
    <scope>NUCLEOTIDE SEQUENCE</scope>
    <source>
        <strain evidence="5">CBS 113979</strain>
    </source>
</reference>